<evidence type="ECO:0000256" key="7">
    <source>
        <dbReference type="ARBA" id="ARBA00022989"/>
    </source>
</evidence>
<evidence type="ECO:0000256" key="5">
    <source>
        <dbReference type="ARBA" id="ARBA00022683"/>
    </source>
</evidence>
<feature type="transmembrane region" description="Helical" evidence="9">
    <location>
        <begin position="21"/>
        <end position="43"/>
    </location>
</feature>
<keyword evidence="6 9" id="KW-0812">Transmembrane</keyword>
<dbReference type="InterPro" id="IPR003352">
    <property type="entry name" value="PTS_EIIC"/>
</dbReference>
<dbReference type="PROSITE" id="PS51104">
    <property type="entry name" value="PTS_EIIC_TYPE_2"/>
    <property type="match status" value="1"/>
</dbReference>
<dbReference type="Proteomes" id="UP000540014">
    <property type="component" value="Unassembled WGS sequence"/>
</dbReference>
<feature type="transmembrane region" description="Helical" evidence="9">
    <location>
        <begin position="140"/>
        <end position="160"/>
    </location>
</feature>
<keyword evidence="4" id="KW-0762">Sugar transport</keyword>
<dbReference type="PANTHER" id="PTHR30505:SF0">
    <property type="entry name" value="FRUCTOSE-LIKE PTS SYSTEM EIIBC COMPONENT-RELATED"/>
    <property type="match status" value="1"/>
</dbReference>
<feature type="transmembrane region" description="Helical" evidence="9">
    <location>
        <begin position="280"/>
        <end position="302"/>
    </location>
</feature>
<dbReference type="AlphaFoldDB" id="A0A7X9NJ78"/>
<dbReference type="GO" id="GO:0005886">
    <property type="term" value="C:plasma membrane"/>
    <property type="evidence" value="ECO:0007669"/>
    <property type="project" value="UniProtKB-SubCell"/>
</dbReference>
<comment type="caution">
    <text evidence="11">The sequence shown here is derived from an EMBL/GenBank/DDBJ whole genome shotgun (WGS) entry which is preliminary data.</text>
</comment>
<dbReference type="InterPro" id="IPR006327">
    <property type="entry name" value="PTS_IIC_fruc"/>
</dbReference>
<feature type="transmembrane region" description="Helical" evidence="9">
    <location>
        <begin position="220"/>
        <end position="238"/>
    </location>
</feature>
<feature type="transmembrane region" description="Helical" evidence="9">
    <location>
        <begin position="63"/>
        <end position="84"/>
    </location>
</feature>
<dbReference type="NCBIfam" id="TIGR01427">
    <property type="entry name" value="PTS_IIC_fructo"/>
    <property type="match status" value="1"/>
</dbReference>
<protein>
    <submittedName>
        <fullName evidence="11">PTS fructose transporter subunit IIC</fullName>
    </submittedName>
</protein>
<dbReference type="GO" id="GO:0090563">
    <property type="term" value="F:protein-phosphocysteine-sugar phosphotransferase activity"/>
    <property type="evidence" value="ECO:0007669"/>
    <property type="project" value="TreeGrafter"/>
</dbReference>
<name>A0A7X9NJ78_9FIRM</name>
<dbReference type="RefSeq" id="WP_168966440.1">
    <property type="nucleotide sequence ID" value="NZ_JABAFR010000030.1"/>
</dbReference>
<keyword evidence="2" id="KW-0813">Transport</keyword>
<dbReference type="GO" id="GO:0008982">
    <property type="term" value="F:protein-N(PI)-phosphohistidine-sugar phosphotransferase activity"/>
    <property type="evidence" value="ECO:0007669"/>
    <property type="project" value="InterPro"/>
</dbReference>
<organism evidence="11 12">
    <name type="scientific">Faecalicoccus pleomorphus</name>
    <dbReference type="NCBI Taxonomy" id="1323"/>
    <lineage>
        <taxon>Bacteria</taxon>
        <taxon>Bacillati</taxon>
        <taxon>Bacillota</taxon>
        <taxon>Erysipelotrichia</taxon>
        <taxon>Erysipelotrichales</taxon>
        <taxon>Erysipelotrichaceae</taxon>
        <taxon>Faecalicoccus</taxon>
    </lineage>
</organism>
<sequence>MADVKSKGSTLNTLKQHALTAISYLIPIVVGGGFLLAIGSLMGGATIENFNSDWSFADTLYTMGSQILGMLPVVIGTGIAFSIADKPGIAAGFLVGLISIKMNAGFIGGFAGGYIAGYIALFLKNKMHVPQWAEGLKPMLLIPLISCFLVGMIMFYVLGTPISIFTEALNNFIKGLDMSQTLLFGLIIGVLSGVDYGGPINKVVYAFLLSLQSEGINEPMAVLMLASMVTPFGLTMMYPMQKIFRKNVFNKTEVDTLKTAFPMGVCMITEGCYPIIFNHLLPCVIATGVGAGVGGALSMLWACASPVPHGGLFAMVTMTNPFGWLAALLIGSLVFAIVLFVILKPVDPEAEIVLDESKEADIDLSDIKIS</sequence>
<dbReference type="GO" id="GO:0009401">
    <property type="term" value="P:phosphoenolpyruvate-dependent sugar phosphotransferase system"/>
    <property type="evidence" value="ECO:0007669"/>
    <property type="project" value="UniProtKB-KW"/>
</dbReference>
<reference evidence="11 12" key="1">
    <citation type="submission" date="2020-04" db="EMBL/GenBank/DDBJ databases">
        <authorList>
            <person name="Hitch T.C.A."/>
            <person name="Wylensek D."/>
            <person name="Clavel T."/>
        </authorList>
    </citation>
    <scope>NUCLEOTIDE SEQUENCE [LARGE SCALE GENOMIC DNA]</scope>
    <source>
        <strain evidence="11 12">BSM-383-APC-22F</strain>
    </source>
</reference>
<feature type="domain" description="PTS EIIC type-2" evidence="10">
    <location>
        <begin position="14"/>
        <end position="352"/>
    </location>
</feature>
<keyword evidence="8 9" id="KW-0472">Membrane</keyword>
<evidence type="ECO:0000259" key="10">
    <source>
        <dbReference type="PROSITE" id="PS51104"/>
    </source>
</evidence>
<keyword evidence="7 9" id="KW-1133">Transmembrane helix</keyword>
<accession>A0A7X9NJ78</accession>
<dbReference type="GO" id="GO:0005351">
    <property type="term" value="F:carbohydrate:proton symporter activity"/>
    <property type="evidence" value="ECO:0007669"/>
    <property type="project" value="InterPro"/>
</dbReference>
<keyword evidence="3" id="KW-1003">Cell membrane</keyword>
<proteinExistence type="predicted"/>
<comment type="subcellular location">
    <subcellularLocation>
        <location evidence="1">Cell inner membrane</location>
        <topology evidence="1">Multi-pass membrane protein</topology>
    </subcellularLocation>
</comment>
<feature type="transmembrane region" description="Helical" evidence="9">
    <location>
        <begin position="181"/>
        <end position="200"/>
    </location>
</feature>
<dbReference type="Pfam" id="PF02378">
    <property type="entry name" value="PTS_EIIC"/>
    <property type="match status" value="1"/>
</dbReference>
<dbReference type="InterPro" id="IPR013014">
    <property type="entry name" value="PTS_EIIC_2"/>
</dbReference>
<evidence type="ECO:0000313" key="12">
    <source>
        <dbReference type="Proteomes" id="UP000540014"/>
    </source>
</evidence>
<evidence type="ECO:0000256" key="4">
    <source>
        <dbReference type="ARBA" id="ARBA00022597"/>
    </source>
</evidence>
<evidence type="ECO:0000256" key="3">
    <source>
        <dbReference type="ARBA" id="ARBA00022475"/>
    </source>
</evidence>
<dbReference type="InterPro" id="IPR050864">
    <property type="entry name" value="Bacterial_PTS_Sugar_Transport"/>
</dbReference>
<dbReference type="PANTHER" id="PTHR30505">
    <property type="entry name" value="FRUCTOSE-LIKE PERMEASE"/>
    <property type="match status" value="1"/>
</dbReference>
<evidence type="ECO:0000256" key="9">
    <source>
        <dbReference type="SAM" id="Phobius"/>
    </source>
</evidence>
<gene>
    <name evidence="11" type="ORF">HF861_10255</name>
</gene>
<dbReference type="EMBL" id="JABAFR010000030">
    <property type="protein sequence ID" value="NME45252.1"/>
    <property type="molecule type" value="Genomic_DNA"/>
</dbReference>
<evidence type="ECO:0000256" key="1">
    <source>
        <dbReference type="ARBA" id="ARBA00004429"/>
    </source>
</evidence>
<feature type="transmembrane region" description="Helical" evidence="9">
    <location>
        <begin position="322"/>
        <end position="343"/>
    </location>
</feature>
<keyword evidence="5" id="KW-0598">Phosphotransferase system</keyword>
<evidence type="ECO:0000256" key="2">
    <source>
        <dbReference type="ARBA" id="ARBA00022448"/>
    </source>
</evidence>
<evidence type="ECO:0000256" key="8">
    <source>
        <dbReference type="ARBA" id="ARBA00023136"/>
    </source>
</evidence>
<evidence type="ECO:0000313" key="11">
    <source>
        <dbReference type="EMBL" id="NME45252.1"/>
    </source>
</evidence>
<feature type="transmembrane region" description="Helical" evidence="9">
    <location>
        <begin position="91"/>
        <end position="120"/>
    </location>
</feature>
<evidence type="ECO:0000256" key="6">
    <source>
        <dbReference type="ARBA" id="ARBA00022692"/>
    </source>
</evidence>